<comment type="caution">
    <text evidence="2">The sequence shown here is derived from an EMBL/GenBank/DDBJ whole genome shotgun (WGS) entry which is preliminary data.</text>
</comment>
<proteinExistence type="predicted"/>
<accession>A0AAP0NX10</accession>
<feature type="region of interest" description="Disordered" evidence="1">
    <location>
        <begin position="339"/>
        <end position="370"/>
    </location>
</feature>
<dbReference type="Proteomes" id="UP001420932">
    <property type="component" value="Unassembled WGS sequence"/>
</dbReference>
<feature type="compositionally biased region" description="Basic and acidic residues" evidence="1">
    <location>
        <begin position="1"/>
        <end position="20"/>
    </location>
</feature>
<dbReference type="AlphaFoldDB" id="A0AAP0NX10"/>
<dbReference type="PANTHER" id="PTHR47481">
    <property type="match status" value="1"/>
</dbReference>
<evidence type="ECO:0000256" key="1">
    <source>
        <dbReference type="SAM" id="MobiDB-lite"/>
    </source>
</evidence>
<organism evidence="2 3">
    <name type="scientific">Stephania yunnanensis</name>
    <dbReference type="NCBI Taxonomy" id="152371"/>
    <lineage>
        <taxon>Eukaryota</taxon>
        <taxon>Viridiplantae</taxon>
        <taxon>Streptophyta</taxon>
        <taxon>Embryophyta</taxon>
        <taxon>Tracheophyta</taxon>
        <taxon>Spermatophyta</taxon>
        <taxon>Magnoliopsida</taxon>
        <taxon>Ranunculales</taxon>
        <taxon>Menispermaceae</taxon>
        <taxon>Menispermoideae</taxon>
        <taxon>Cissampelideae</taxon>
        <taxon>Stephania</taxon>
    </lineage>
</organism>
<feature type="compositionally biased region" description="Polar residues" evidence="1">
    <location>
        <begin position="344"/>
        <end position="354"/>
    </location>
</feature>
<feature type="region of interest" description="Disordered" evidence="1">
    <location>
        <begin position="256"/>
        <end position="307"/>
    </location>
</feature>
<sequence length="451" mass="49495">MNETEASSREDTRSTHHDGRSTTPVLRSTLPSDRSTSTTTRSTSQYQMLNPFGNSLNQIVTMKLDRSNFLIWKAMVLPLVRGCRLDGHLLGTIACPSEIVAETGSPNPEYEEWYARDQFCLGWSISAISKEVASAVVGAKNAREAWRNIEDHCGSHSRAQIQVYKRQIQSNKKGSRSISEYVLRMKELADNLAIAGAPMSNDDLISNTLAGLDGEYLPIISVLQDKESLRWPEFQASLLSFEATLSQIQGTQAVPSLSINEETPSANSAEVKISNGGNMQHRSGGRGNQPYRGRGGKSRGRGGFRFQNNNKPTCQICGKFGHSAAVCYFSGDMKYMGSSSSSSQIHQGQPRSFMQSPPQQNPQQHSFYAASEPGSDVSWYADSGASSHITSDPSQLNNCVPYGVCNCLLQVFLMLIGRPHRMTDVLFRVSAVYLGANLISWRLRNNSGCSG</sequence>
<keyword evidence="3" id="KW-1185">Reference proteome</keyword>
<feature type="compositionally biased region" description="Low complexity" evidence="1">
    <location>
        <begin position="27"/>
        <end position="44"/>
    </location>
</feature>
<evidence type="ECO:0008006" key="4">
    <source>
        <dbReference type="Google" id="ProtNLM"/>
    </source>
</evidence>
<protein>
    <recommendedName>
        <fullName evidence="4">Retrotransposon Copia-like N-terminal domain-containing protein</fullName>
    </recommendedName>
</protein>
<name>A0AAP0NX10_9MAGN</name>
<dbReference type="PANTHER" id="PTHR47481:SF31">
    <property type="entry name" value="OS01G0873500 PROTEIN"/>
    <property type="match status" value="1"/>
</dbReference>
<evidence type="ECO:0000313" key="2">
    <source>
        <dbReference type="EMBL" id="KAK9120805.1"/>
    </source>
</evidence>
<feature type="compositionally biased region" description="Low complexity" evidence="1">
    <location>
        <begin position="355"/>
        <end position="364"/>
    </location>
</feature>
<feature type="region of interest" description="Disordered" evidence="1">
    <location>
        <begin position="1"/>
        <end position="45"/>
    </location>
</feature>
<dbReference type="Pfam" id="PF14223">
    <property type="entry name" value="Retrotran_gag_2"/>
    <property type="match status" value="1"/>
</dbReference>
<feature type="compositionally biased region" description="Polar residues" evidence="1">
    <location>
        <begin position="256"/>
        <end position="268"/>
    </location>
</feature>
<dbReference type="EMBL" id="JBBNAF010000008">
    <property type="protein sequence ID" value="KAK9120805.1"/>
    <property type="molecule type" value="Genomic_DNA"/>
</dbReference>
<reference evidence="2 3" key="1">
    <citation type="submission" date="2024-01" db="EMBL/GenBank/DDBJ databases">
        <title>Genome assemblies of Stephania.</title>
        <authorList>
            <person name="Yang L."/>
        </authorList>
    </citation>
    <scope>NUCLEOTIDE SEQUENCE [LARGE SCALE GENOMIC DNA]</scope>
    <source>
        <strain evidence="2">YNDBR</strain>
        <tissue evidence="2">Leaf</tissue>
    </source>
</reference>
<gene>
    <name evidence="2" type="ORF">Syun_018422</name>
</gene>
<evidence type="ECO:0000313" key="3">
    <source>
        <dbReference type="Proteomes" id="UP001420932"/>
    </source>
</evidence>